<sequence length="220" mass="24023">MAKKDEAGRSGDRAPLTEYRAKRHRDRTPEPGGADGGSDGGGRRFVIQKHAASSLHYDFRLEADGVLKSWAVPKGPSTDPREKRLAMRTEDHPLDYADFEGVIPRGEYGGGEVIVWDTGEYRPLPGKDGEVTAIADGVERGHVKFWLDGRKLHGGYALTRTGSDRGKERWILVKTADETADRRRDPVSTEPASVRTGRTVEDLAEERGGGAEEDGGGDGR</sequence>
<dbReference type="GO" id="GO:0016874">
    <property type="term" value="F:ligase activity"/>
    <property type="evidence" value="ECO:0007669"/>
    <property type="project" value="UniProtKB-KW"/>
</dbReference>
<evidence type="ECO:0000313" key="3">
    <source>
        <dbReference type="EMBL" id="MDI5963027.1"/>
    </source>
</evidence>
<feature type="compositionally biased region" description="Basic and acidic residues" evidence="1">
    <location>
        <begin position="176"/>
        <end position="187"/>
    </location>
</feature>
<organism evidence="3 4">
    <name type="scientific">Streptantibioticus silvisoli</name>
    <dbReference type="NCBI Taxonomy" id="2705255"/>
    <lineage>
        <taxon>Bacteria</taxon>
        <taxon>Bacillati</taxon>
        <taxon>Actinomycetota</taxon>
        <taxon>Actinomycetes</taxon>
        <taxon>Kitasatosporales</taxon>
        <taxon>Streptomycetaceae</taxon>
        <taxon>Streptantibioticus</taxon>
    </lineage>
</organism>
<dbReference type="PANTHER" id="PTHR39465:SF1">
    <property type="entry name" value="DNA LIGASE D 3'-PHOSPHOESTERASE DOMAIN-CONTAINING PROTEIN"/>
    <property type="match status" value="1"/>
</dbReference>
<evidence type="ECO:0000259" key="2">
    <source>
        <dbReference type="Pfam" id="PF13298"/>
    </source>
</evidence>
<reference evidence="3 4" key="1">
    <citation type="submission" date="2023-05" db="EMBL/GenBank/DDBJ databases">
        <title>Streptantibioticus silvisoli sp. nov., acidotolerant actinomycetes 1 from pine litter.</title>
        <authorList>
            <person name="Swiecimska M."/>
            <person name="Golinska P."/>
            <person name="Sangal V."/>
            <person name="Wachnowicz B."/>
            <person name="Goodfellow M."/>
        </authorList>
    </citation>
    <scope>NUCLEOTIDE SEQUENCE [LARGE SCALE GENOMIC DNA]</scope>
    <source>
        <strain evidence="3 4">SL54</strain>
    </source>
</reference>
<dbReference type="EMBL" id="JAAGKO020000010">
    <property type="protein sequence ID" value="MDI5963027.1"/>
    <property type="molecule type" value="Genomic_DNA"/>
</dbReference>
<name>A0ABT6VX18_9ACTN</name>
<feature type="compositionally biased region" description="Acidic residues" evidence="1">
    <location>
        <begin position="211"/>
        <end position="220"/>
    </location>
</feature>
<keyword evidence="3" id="KW-0436">Ligase</keyword>
<proteinExistence type="predicted"/>
<feature type="region of interest" description="Disordered" evidence="1">
    <location>
        <begin position="1"/>
        <end position="45"/>
    </location>
</feature>
<comment type="caution">
    <text evidence="3">The sequence shown here is derived from an EMBL/GenBank/DDBJ whole genome shotgun (WGS) entry which is preliminary data.</text>
</comment>
<feature type="compositionally biased region" description="Basic and acidic residues" evidence="1">
    <location>
        <begin position="1"/>
        <end position="12"/>
    </location>
</feature>
<feature type="region of interest" description="Disordered" evidence="1">
    <location>
        <begin position="176"/>
        <end position="220"/>
    </location>
</feature>
<feature type="compositionally biased region" description="Basic and acidic residues" evidence="1">
    <location>
        <begin position="198"/>
        <end position="210"/>
    </location>
</feature>
<dbReference type="Pfam" id="PF13298">
    <property type="entry name" value="LigD_N"/>
    <property type="match status" value="1"/>
</dbReference>
<dbReference type="PANTHER" id="PTHR39465">
    <property type="entry name" value="DNA LIGASE D, 3'-PHOSPHOESTERASE DOMAIN"/>
    <property type="match status" value="1"/>
</dbReference>
<evidence type="ECO:0000256" key="1">
    <source>
        <dbReference type="SAM" id="MobiDB-lite"/>
    </source>
</evidence>
<accession>A0ABT6VX18</accession>
<dbReference type="RefSeq" id="WP_271324284.1">
    <property type="nucleotide sequence ID" value="NZ_JAAGKO020000010.1"/>
</dbReference>
<protein>
    <submittedName>
        <fullName evidence="3">DNA polymerase ligase N-terminal domain-containing protein</fullName>
    </submittedName>
</protein>
<feature type="domain" description="DNA ligase D 3'-phosphoesterase" evidence="2">
    <location>
        <begin position="48"/>
        <end position="160"/>
    </location>
</feature>
<keyword evidence="4" id="KW-1185">Reference proteome</keyword>
<dbReference type="InterPro" id="IPR014144">
    <property type="entry name" value="LigD_PE_domain"/>
</dbReference>
<dbReference type="NCBIfam" id="TIGR02777">
    <property type="entry name" value="LigD_PE_dom"/>
    <property type="match status" value="1"/>
</dbReference>
<dbReference type="Proteomes" id="UP001156398">
    <property type="component" value="Unassembled WGS sequence"/>
</dbReference>
<gene>
    <name evidence="3" type="ORF">POF43_009970</name>
</gene>
<evidence type="ECO:0000313" key="4">
    <source>
        <dbReference type="Proteomes" id="UP001156398"/>
    </source>
</evidence>